<dbReference type="EMBL" id="BAABRO010000016">
    <property type="protein sequence ID" value="GAA5509761.1"/>
    <property type="molecule type" value="Genomic_DNA"/>
</dbReference>
<proteinExistence type="predicted"/>
<keyword evidence="2" id="KW-1185">Reference proteome</keyword>
<dbReference type="Proteomes" id="UP001416858">
    <property type="component" value="Unassembled WGS sequence"/>
</dbReference>
<gene>
    <name evidence="1" type="ORF">Rcae01_05264</name>
</gene>
<protein>
    <submittedName>
        <fullName evidence="1">Uncharacterized protein</fullName>
    </submittedName>
</protein>
<name>A0ABP9VXE1_9BACT</name>
<organism evidence="1 2">
    <name type="scientific">Novipirellula caenicola</name>
    <dbReference type="NCBI Taxonomy" id="1536901"/>
    <lineage>
        <taxon>Bacteria</taxon>
        <taxon>Pseudomonadati</taxon>
        <taxon>Planctomycetota</taxon>
        <taxon>Planctomycetia</taxon>
        <taxon>Pirellulales</taxon>
        <taxon>Pirellulaceae</taxon>
        <taxon>Novipirellula</taxon>
    </lineage>
</organism>
<sequence length="83" mass="8991">MKLPSRVREGRTRERPGRVGCIVFARSTANTSRPHPELAAARSDLPKIEFRGGKKEITLPCSGGADSVAAGEGWLHCVCTLHH</sequence>
<comment type="caution">
    <text evidence="1">The sequence shown here is derived from an EMBL/GenBank/DDBJ whole genome shotgun (WGS) entry which is preliminary data.</text>
</comment>
<reference evidence="1 2" key="1">
    <citation type="submission" date="2024-02" db="EMBL/GenBank/DDBJ databases">
        <title>Rhodopirellula caenicola NBRC 110016.</title>
        <authorList>
            <person name="Ichikawa N."/>
            <person name="Katano-Makiyama Y."/>
            <person name="Hidaka K."/>
        </authorList>
    </citation>
    <scope>NUCLEOTIDE SEQUENCE [LARGE SCALE GENOMIC DNA]</scope>
    <source>
        <strain evidence="1 2">NBRC 110016</strain>
    </source>
</reference>
<evidence type="ECO:0000313" key="2">
    <source>
        <dbReference type="Proteomes" id="UP001416858"/>
    </source>
</evidence>
<accession>A0ABP9VXE1</accession>
<evidence type="ECO:0000313" key="1">
    <source>
        <dbReference type="EMBL" id="GAA5509761.1"/>
    </source>
</evidence>